<evidence type="ECO:0008006" key="4">
    <source>
        <dbReference type="Google" id="ProtNLM"/>
    </source>
</evidence>
<feature type="non-terminal residue" evidence="2">
    <location>
        <position position="126"/>
    </location>
</feature>
<comment type="caution">
    <text evidence="2">The sequence shown here is derived from an EMBL/GenBank/DDBJ whole genome shotgun (WGS) entry which is preliminary data.</text>
</comment>
<keyword evidence="3" id="KW-1185">Reference proteome</keyword>
<feature type="compositionally biased region" description="Low complexity" evidence="1">
    <location>
        <begin position="1"/>
        <end position="18"/>
    </location>
</feature>
<organism evidence="2 3">
    <name type="scientific">Engystomops pustulosus</name>
    <name type="common">Tungara frog</name>
    <name type="synonym">Physalaemus pustulosus</name>
    <dbReference type="NCBI Taxonomy" id="76066"/>
    <lineage>
        <taxon>Eukaryota</taxon>
        <taxon>Metazoa</taxon>
        <taxon>Chordata</taxon>
        <taxon>Craniata</taxon>
        <taxon>Vertebrata</taxon>
        <taxon>Euteleostomi</taxon>
        <taxon>Amphibia</taxon>
        <taxon>Batrachia</taxon>
        <taxon>Anura</taxon>
        <taxon>Neobatrachia</taxon>
        <taxon>Hyloidea</taxon>
        <taxon>Leptodactylidae</taxon>
        <taxon>Leiuperinae</taxon>
        <taxon>Engystomops</taxon>
    </lineage>
</organism>
<name>A0AAV6YMH4_ENGPU</name>
<protein>
    <recommendedName>
        <fullName evidence="4">Mediator complex subunit 1</fullName>
    </recommendedName>
</protein>
<evidence type="ECO:0000313" key="3">
    <source>
        <dbReference type="Proteomes" id="UP000824782"/>
    </source>
</evidence>
<dbReference type="EMBL" id="WNYA01081786">
    <property type="protein sequence ID" value="KAG8535018.1"/>
    <property type="molecule type" value="Genomic_DNA"/>
</dbReference>
<feature type="non-terminal residue" evidence="2">
    <location>
        <position position="1"/>
    </location>
</feature>
<feature type="region of interest" description="Disordered" evidence="1">
    <location>
        <begin position="66"/>
        <end position="126"/>
    </location>
</feature>
<proteinExistence type="predicted"/>
<evidence type="ECO:0000256" key="1">
    <source>
        <dbReference type="SAM" id="MobiDB-lite"/>
    </source>
</evidence>
<dbReference type="Proteomes" id="UP000824782">
    <property type="component" value="Unassembled WGS sequence"/>
</dbReference>
<sequence>RGRGVSSRCRVSSPPRGGAVVTSPALCLSVSPRAPVSAARAAVSRPSTTLLPAVCPRPAPLPLHYASSPPYCLSNSDMSSKKVSGNSSGKKSKKKQRRHKKATERETAGAPEARSPSIDSQSGYVP</sequence>
<evidence type="ECO:0000313" key="2">
    <source>
        <dbReference type="EMBL" id="KAG8535018.1"/>
    </source>
</evidence>
<reference evidence="2" key="1">
    <citation type="thesis" date="2020" institute="ProQuest LLC" country="789 East Eisenhower Parkway, Ann Arbor, MI, USA">
        <title>Comparative Genomics and Chromosome Evolution.</title>
        <authorList>
            <person name="Mudd A.B."/>
        </authorList>
    </citation>
    <scope>NUCLEOTIDE SEQUENCE</scope>
    <source>
        <strain evidence="2">237g6f4</strain>
        <tissue evidence="2">Blood</tissue>
    </source>
</reference>
<feature type="region of interest" description="Disordered" evidence="1">
    <location>
        <begin position="1"/>
        <end position="21"/>
    </location>
</feature>
<feature type="compositionally biased region" description="Polar residues" evidence="1">
    <location>
        <begin position="117"/>
        <end position="126"/>
    </location>
</feature>
<accession>A0AAV6YMH4</accession>
<gene>
    <name evidence="2" type="ORF">GDO81_029678</name>
</gene>
<feature type="compositionally biased region" description="Basic residues" evidence="1">
    <location>
        <begin position="90"/>
        <end position="102"/>
    </location>
</feature>
<dbReference type="AlphaFoldDB" id="A0AAV6YMH4"/>